<dbReference type="Gene3D" id="3.90.180.10">
    <property type="entry name" value="Medium-chain alcohol dehydrogenases, catalytic domain"/>
    <property type="match status" value="1"/>
</dbReference>
<dbReference type="Pfam" id="PF08240">
    <property type="entry name" value="ADH_N"/>
    <property type="match status" value="1"/>
</dbReference>
<dbReference type="AlphaFoldDB" id="A0AA50H8W9"/>
<dbReference type="GO" id="GO:0008270">
    <property type="term" value="F:zinc ion binding"/>
    <property type="evidence" value="ECO:0007669"/>
    <property type="project" value="InterPro"/>
</dbReference>
<dbReference type="SUPFAM" id="SSF50129">
    <property type="entry name" value="GroES-like"/>
    <property type="match status" value="1"/>
</dbReference>
<dbReference type="SUPFAM" id="SSF51735">
    <property type="entry name" value="NAD(P)-binding Rossmann-fold domains"/>
    <property type="match status" value="1"/>
</dbReference>
<comment type="similarity">
    <text evidence="4">Belongs to the zinc-containing alcohol dehydrogenase family.</text>
</comment>
<evidence type="ECO:0000256" key="1">
    <source>
        <dbReference type="ARBA" id="ARBA00022723"/>
    </source>
</evidence>
<dbReference type="Proteomes" id="UP001234585">
    <property type="component" value="Plasmid unnamed1"/>
</dbReference>
<dbReference type="PROSITE" id="PS00059">
    <property type="entry name" value="ADH_ZINC"/>
    <property type="match status" value="1"/>
</dbReference>
<sequence length="340" mass="36158">MKAVFLPGNKRVEIRAVEVPKPRQDEVLVQVKASCICRSDLSLYYGNAVVGGDAAGRCITGHEPAGIIVEVGSAVRQFKKDDRVAIHLAVGCGVCAYCRAGHFHLCAEWTCLGFTADGGNAEYIAVPERNLLRLPDSMSYLAGAISTDAFGTLCSAARKLGINGLSTVGIWGLGPMGSAGVLAAKALGGKVIALDPIAERREFAASLGADLVLDPTSPMAREEIMDFAGGRGVTAALDCSGNGAAQNMALDVAAPFAKVAFVGESRETTIKTSDQLIRKQVSLMGSWYFGVSEYDDILRIVETGKIDLEKLATHTFSLDEAETAFRLFDERKTEKAVFLM</sequence>
<keyword evidence="6" id="KW-0614">Plasmid</keyword>
<feature type="domain" description="Enoyl reductase (ER)" evidence="5">
    <location>
        <begin position="8"/>
        <end position="338"/>
    </location>
</feature>
<organism evidence="6 7">
    <name type="scientific">Shinella sumterensis</name>
    <dbReference type="NCBI Taxonomy" id="1967501"/>
    <lineage>
        <taxon>Bacteria</taxon>
        <taxon>Pseudomonadati</taxon>
        <taxon>Pseudomonadota</taxon>
        <taxon>Alphaproteobacteria</taxon>
        <taxon>Hyphomicrobiales</taxon>
        <taxon>Rhizobiaceae</taxon>
        <taxon>Shinella</taxon>
    </lineage>
</organism>
<evidence type="ECO:0000259" key="5">
    <source>
        <dbReference type="SMART" id="SM00829"/>
    </source>
</evidence>
<dbReference type="InterPro" id="IPR013154">
    <property type="entry name" value="ADH-like_N"/>
</dbReference>
<proteinExistence type="inferred from homology"/>
<evidence type="ECO:0000256" key="2">
    <source>
        <dbReference type="ARBA" id="ARBA00022833"/>
    </source>
</evidence>
<protein>
    <submittedName>
        <fullName evidence="6">Alcohol dehydrogenase catalytic domain-containing protein</fullName>
    </submittedName>
</protein>
<keyword evidence="1 4" id="KW-0479">Metal-binding</keyword>
<keyword evidence="2 4" id="KW-0862">Zinc</keyword>
<accession>A0AA50H8W9</accession>
<dbReference type="InterPro" id="IPR011032">
    <property type="entry name" value="GroES-like_sf"/>
</dbReference>
<gene>
    <name evidence="6" type="ORF">Q9313_22980</name>
</gene>
<keyword evidence="3" id="KW-0560">Oxidoreductase</keyword>
<comment type="cofactor">
    <cofactor evidence="4">
        <name>Zn(2+)</name>
        <dbReference type="ChEBI" id="CHEBI:29105"/>
    </cofactor>
</comment>
<dbReference type="SMART" id="SM00829">
    <property type="entry name" value="PKS_ER"/>
    <property type="match status" value="1"/>
</dbReference>
<evidence type="ECO:0000256" key="3">
    <source>
        <dbReference type="ARBA" id="ARBA00023002"/>
    </source>
</evidence>
<dbReference type="InterPro" id="IPR050129">
    <property type="entry name" value="Zn_alcohol_dh"/>
</dbReference>
<dbReference type="PANTHER" id="PTHR43401:SF2">
    <property type="entry name" value="L-THREONINE 3-DEHYDROGENASE"/>
    <property type="match status" value="1"/>
</dbReference>
<geneLocation type="plasmid" evidence="6 7">
    <name>unnamed1</name>
</geneLocation>
<reference evidence="6 7" key="1">
    <citation type="submission" date="2023-08" db="EMBL/GenBank/DDBJ databases">
        <title>Pathogen: clinical or host-associated sample.</title>
        <authorList>
            <person name="Hergert J."/>
            <person name="Casey R."/>
            <person name="Wagner J."/>
            <person name="Young E.L."/>
            <person name="Oakeson K.F."/>
        </authorList>
    </citation>
    <scope>NUCLEOTIDE SEQUENCE [LARGE SCALE GENOMIC DNA]</scope>
    <source>
        <strain evidence="6 7">1760953</strain>
        <plasmid evidence="6 7">unnamed1</plasmid>
    </source>
</reference>
<dbReference type="RefSeq" id="WP_306038953.1">
    <property type="nucleotide sequence ID" value="NZ_CP132303.1"/>
</dbReference>
<evidence type="ECO:0000256" key="4">
    <source>
        <dbReference type="RuleBase" id="RU361277"/>
    </source>
</evidence>
<dbReference type="InterPro" id="IPR013149">
    <property type="entry name" value="ADH-like_C"/>
</dbReference>
<keyword evidence="7" id="KW-1185">Reference proteome</keyword>
<dbReference type="EMBL" id="CP132303">
    <property type="protein sequence ID" value="WLR99632.1"/>
    <property type="molecule type" value="Genomic_DNA"/>
</dbReference>
<name>A0AA50H8W9_9HYPH</name>
<dbReference type="PANTHER" id="PTHR43401">
    <property type="entry name" value="L-THREONINE 3-DEHYDROGENASE"/>
    <property type="match status" value="1"/>
</dbReference>
<dbReference type="Pfam" id="PF00107">
    <property type="entry name" value="ADH_zinc_N"/>
    <property type="match status" value="1"/>
</dbReference>
<evidence type="ECO:0000313" key="6">
    <source>
        <dbReference type="EMBL" id="WLR99632.1"/>
    </source>
</evidence>
<dbReference type="InterPro" id="IPR002328">
    <property type="entry name" value="ADH_Zn_CS"/>
</dbReference>
<dbReference type="GO" id="GO:0016616">
    <property type="term" value="F:oxidoreductase activity, acting on the CH-OH group of donors, NAD or NADP as acceptor"/>
    <property type="evidence" value="ECO:0007669"/>
    <property type="project" value="UniProtKB-ARBA"/>
</dbReference>
<dbReference type="InterPro" id="IPR020843">
    <property type="entry name" value="ER"/>
</dbReference>
<dbReference type="InterPro" id="IPR036291">
    <property type="entry name" value="NAD(P)-bd_dom_sf"/>
</dbReference>
<dbReference type="Gene3D" id="3.40.50.720">
    <property type="entry name" value="NAD(P)-binding Rossmann-like Domain"/>
    <property type="match status" value="1"/>
</dbReference>
<evidence type="ECO:0000313" key="7">
    <source>
        <dbReference type="Proteomes" id="UP001234585"/>
    </source>
</evidence>